<keyword evidence="1" id="KW-0808">Transferase</keyword>
<comment type="caution">
    <text evidence="4">The sequence shown here is derived from an EMBL/GenBank/DDBJ whole genome shotgun (WGS) entry which is preliminary data.</text>
</comment>
<dbReference type="Gene3D" id="3.40.50.2000">
    <property type="entry name" value="Glycogen Phosphorylase B"/>
    <property type="match status" value="2"/>
</dbReference>
<dbReference type="InterPro" id="IPR001296">
    <property type="entry name" value="Glyco_trans_1"/>
</dbReference>
<organism evidence="4 5">
    <name type="scientific">Spirosoma validum</name>
    <dbReference type="NCBI Taxonomy" id="2771355"/>
    <lineage>
        <taxon>Bacteria</taxon>
        <taxon>Pseudomonadati</taxon>
        <taxon>Bacteroidota</taxon>
        <taxon>Cytophagia</taxon>
        <taxon>Cytophagales</taxon>
        <taxon>Cytophagaceae</taxon>
        <taxon>Spirosoma</taxon>
    </lineage>
</organism>
<feature type="domain" description="Glycosyltransferase subfamily 4-like N-terminal" evidence="3">
    <location>
        <begin position="15"/>
        <end position="172"/>
    </location>
</feature>
<reference evidence="4" key="1">
    <citation type="submission" date="2020-09" db="EMBL/GenBank/DDBJ databases">
        <authorList>
            <person name="Kim M.K."/>
        </authorList>
    </citation>
    <scope>NUCLEOTIDE SEQUENCE</scope>
    <source>
        <strain evidence="4">BT704</strain>
    </source>
</reference>
<dbReference type="GO" id="GO:0009103">
    <property type="term" value="P:lipopolysaccharide biosynthetic process"/>
    <property type="evidence" value="ECO:0007669"/>
    <property type="project" value="TreeGrafter"/>
</dbReference>
<feature type="domain" description="Glycosyl transferase family 1" evidence="2">
    <location>
        <begin position="210"/>
        <end position="376"/>
    </location>
</feature>
<keyword evidence="5" id="KW-1185">Reference proteome</keyword>
<dbReference type="Pfam" id="PF13579">
    <property type="entry name" value="Glyco_trans_4_4"/>
    <property type="match status" value="1"/>
</dbReference>
<sequence>MRLLHVIGSMNPLTGGPCQGIRNLDKASRKLGIHREVVSLDQPTASFLGQDTFPIYALGSDMPSWAYSAKLIPWLIDNLERFDVVIVNGLWLYPSYAVWKALRVVKRRSGAQTPKFFIMPHGMLDPWFQNAKGRKLKAIRNWLYWKFIENRVVNDSDGLLFTCETELQLARKPFRPYHPKQEINVGYGVGEPPKYTNAMRVAFLEKCATVQDQPYLLFLSRIHYKKGVDLLIKAYASLLNSKVQSDFAIPNLVIVGPGLETSYGTSILKFVSETSQLKDRVFFPGMLSGDAKWGVIYGCEAFVLPSHQENFGIAVVEALACGKPVLISNQVNIWQEIETGGGGLVAPDTYEGTRQLLANWFNLPISQRESVGVKARQTFENNFQVEQAATRILRALTVDTTPIT</sequence>
<evidence type="ECO:0000259" key="3">
    <source>
        <dbReference type="Pfam" id="PF13579"/>
    </source>
</evidence>
<protein>
    <submittedName>
        <fullName evidence="4">Glycosyltransferase</fullName>
    </submittedName>
</protein>
<gene>
    <name evidence="4" type="ORF">IC230_10425</name>
</gene>
<accession>A0A927B0I1</accession>
<dbReference type="InterPro" id="IPR028098">
    <property type="entry name" value="Glyco_trans_4-like_N"/>
</dbReference>
<evidence type="ECO:0000259" key="2">
    <source>
        <dbReference type="Pfam" id="PF00534"/>
    </source>
</evidence>
<dbReference type="Proteomes" id="UP000653797">
    <property type="component" value="Unassembled WGS sequence"/>
</dbReference>
<evidence type="ECO:0000313" key="4">
    <source>
        <dbReference type="EMBL" id="MBD2753305.1"/>
    </source>
</evidence>
<dbReference type="SUPFAM" id="SSF53756">
    <property type="entry name" value="UDP-Glycosyltransferase/glycogen phosphorylase"/>
    <property type="match status" value="1"/>
</dbReference>
<dbReference type="Pfam" id="PF00534">
    <property type="entry name" value="Glycos_transf_1"/>
    <property type="match status" value="1"/>
</dbReference>
<proteinExistence type="predicted"/>
<name>A0A927B0I1_9BACT</name>
<evidence type="ECO:0000313" key="5">
    <source>
        <dbReference type="Proteomes" id="UP000653797"/>
    </source>
</evidence>
<dbReference type="GO" id="GO:0016757">
    <property type="term" value="F:glycosyltransferase activity"/>
    <property type="evidence" value="ECO:0007669"/>
    <property type="project" value="InterPro"/>
</dbReference>
<dbReference type="EMBL" id="JACXAA010000003">
    <property type="protein sequence ID" value="MBD2753305.1"/>
    <property type="molecule type" value="Genomic_DNA"/>
</dbReference>
<dbReference type="PANTHER" id="PTHR46401">
    <property type="entry name" value="GLYCOSYLTRANSFERASE WBBK-RELATED"/>
    <property type="match status" value="1"/>
</dbReference>
<dbReference type="PANTHER" id="PTHR46401:SF2">
    <property type="entry name" value="GLYCOSYLTRANSFERASE WBBK-RELATED"/>
    <property type="match status" value="1"/>
</dbReference>
<dbReference type="AlphaFoldDB" id="A0A927B0I1"/>
<evidence type="ECO:0000256" key="1">
    <source>
        <dbReference type="ARBA" id="ARBA00022679"/>
    </source>
</evidence>